<dbReference type="Pfam" id="PF01061">
    <property type="entry name" value="ABC2_membrane"/>
    <property type="match status" value="1"/>
</dbReference>
<keyword evidence="4 5" id="KW-0472">Membrane</keyword>
<gene>
    <name evidence="7" type="ORF">A2639_02175</name>
</gene>
<keyword evidence="5" id="KW-1003">Cell membrane</keyword>
<feature type="transmembrane region" description="Helical" evidence="5">
    <location>
        <begin position="133"/>
        <end position="155"/>
    </location>
</feature>
<dbReference type="GO" id="GO:0043190">
    <property type="term" value="C:ATP-binding cassette (ABC) transporter complex"/>
    <property type="evidence" value="ECO:0007669"/>
    <property type="project" value="InterPro"/>
</dbReference>
<dbReference type="PANTHER" id="PTHR43229">
    <property type="entry name" value="NODULATION PROTEIN J"/>
    <property type="match status" value="1"/>
</dbReference>
<reference evidence="7 8" key="1">
    <citation type="journal article" date="2016" name="Nat. Commun.">
        <title>Thousands of microbial genomes shed light on interconnected biogeochemical processes in an aquifer system.</title>
        <authorList>
            <person name="Anantharaman K."/>
            <person name="Brown C.T."/>
            <person name="Hug L.A."/>
            <person name="Sharon I."/>
            <person name="Castelle C.J."/>
            <person name="Probst A.J."/>
            <person name="Thomas B.C."/>
            <person name="Singh A."/>
            <person name="Wilkins M.J."/>
            <person name="Karaoz U."/>
            <person name="Brodie E.L."/>
            <person name="Williams K.H."/>
            <person name="Hubbard S.S."/>
            <person name="Banfield J.F."/>
        </authorList>
    </citation>
    <scope>NUCLEOTIDE SEQUENCE [LARGE SCALE GENOMIC DNA]</scope>
</reference>
<proteinExistence type="inferred from homology"/>
<name>A0A1G2HL92_9BACT</name>
<keyword evidence="5" id="KW-0813">Transport</keyword>
<feature type="transmembrane region" description="Helical" evidence="5">
    <location>
        <begin position="167"/>
        <end position="186"/>
    </location>
</feature>
<dbReference type="GO" id="GO:0140359">
    <property type="term" value="F:ABC-type transporter activity"/>
    <property type="evidence" value="ECO:0007669"/>
    <property type="project" value="InterPro"/>
</dbReference>
<feature type="domain" description="ABC transmembrane type-2" evidence="6">
    <location>
        <begin position="21"/>
        <end position="246"/>
    </location>
</feature>
<feature type="transmembrane region" description="Helical" evidence="5">
    <location>
        <begin position="222"/>
        <end position="243"/>
    </location>
</feature>
<dbReference type="InterPro" id="IPR000412">
    <property type="entry name" value="ABC_2_transport"/>
</dbReference>
<feature type="transmembrane region" description="Helical" evidence="5">
    <location>
        <begin position="53"/>
        <end position="79"/>
    </location>
</feature>
<evidence type="ECO:0000313" key="8">
    <source>
        <dbReference type="Proteomes" id="UP000178991"/>
    </source>
</evidence>
<evidence type="ECO:0000256" key="1">
    <source>
        <dbReference type="ARBA" id="ARBA00004141"/>
    </source>
</evidence>
<evidence type="ECO:0000256" key="3">
    <source>
        <dbReference type="ARBA" id="ARBA00022989"/>
    </source>
</evidence>
<feature type="transmembrane region" description="Helical" evidence="5">
    <location>
        <begin position="21"/>
        <end position="41"/>
    </location>
</feature>
<evidence type="ECO:0000259" key="6">
    <source>
        <dbReference type="PROSITE" id="PS51012"/>
    </source>
</evidence>
<dbReference type="PRINTS" id="PR00164">
    <property type="entry name" value="ABC2TRNSPORT"/>
</dbReference>
<evidence type="ECO:0000256" key="4">
    <source>
        <dbReference type="ARBA" id="ARBA00023136"/>
    </source>
</evidence>
<evidence type="ECO:0000256" key="2">
    <source>
        <dbReference type="ARBA" id="ARBA00022692"/>
    </source>
</evidence>
<dbReference type="AlphaFoldDB" id="A0A1G2HL92"/>
<comment type="similarity">
    <text evidence="5">Belongs to the ABC-2 integral membrane protein family.</text>
</comment>
<dbReference type="PANTHER" id="PTHR43229:SF2">
    <property type="entry name" value="NODULATION PROTEIN J"/>
    <property type="match status" value="1"/>
</dbReference>
<comment type="subcellular location">
    <subcellularLocation>
        <location evidence="5">Cell membrane</location>
        <topology evidence="5">Multi-pass membrane protein</topology>
    </subcellularLocation>
    <subcellularLocation>
        <location evidence="1">Membrane</location>
        <topology evidence="1">Multi-pass membrane protein</topology>
    </subcellularLocation>
</comment>
<keyword evidence="3 5" id="KW-1133">Transmembrane helix</keyword>
<dbReference type="Proteomes" id="UP000178991">
    <property type="component" value="Unassembled WGS sequence"/>
</dbReference>
<dbReference type="PIRSF" id="PIRSF006648">
    <property type="entry name" value="DrrB"/>
    <property type="match status" value="1"/>
</dbReference>
<accession>A0A1G2HL92</accession>
<dbReference type="EMBL" id="MHOL01000004">
    <property type="protein sequence ID" value="OGZ63235.1"/>
    <property type="molecule type" value="Genomic_DNA"/>
</dbReference>
<protein>
    <recommendedName>
        <fullName evidence="5">Transport permease protein</fullName>
    </recommendedName>
</protein>
<dbReference type="InterPro" id="IPR013525">
    <property type="entry name" value="ABC2_TM"/>
</dbReference>
<dbReference type="PROSITE" id="PS51012">
    <property type="entry name" value="ABC_TM2"/>
    <property type="match status" value="1"/>
</dbReference>
<dbReference type="InterPro" id="IPR047817">
    <property type="entry name" value="ABC2_TM_bact-type"/>
</dbReference>
<organism evidence="7 8">
    <name type="scientific">Candidatus Staskawiczbacteria bacterium RIFCSPHIGHO2_01_FULL_34_27</name>
    <dbReference type="NCBI Taxonomy" id="1802199"/>
    <lineage>
        <taxon>Bacteria</taxon>
        <taxon>Candidatus Staskawicziibacteriota</taxon>
    </lineage>
</organism>
<evidence type="ECO:0000313" key="7">
    <source>
        <dbReference type="EMBL" id="OGZ63235.1"/>
    </source>
</evidence>
<comment type="caution">
    <text evidence="7">The sequence shown here is derived from an EMBL/GenBank/DDBJ whole genome shotgun (WGS) entry which is preliminary data.</text>
</comment>
<feature type="transmembrane region" description="Helical" evidence="5">
    <location>
        <begin position="100"/>
        <end position="127"/>
    </location>
</feature>
<sequence>MMNAIYILWLRQLKRFIRKKASIVGAIGQPIIFLLAIGFGFGPVFAKAGAGNYIQFLAPGIIVMSVLFTSIFTGLEIIWDKQFGFLKETFVAPVSRFEILLGKTLGGATVAMIQGILVFLITLIAGFRPHLSTLPLAFLFLFLVAMLSSALGAAIAARLDDMQGFPLIFNFLVQPLFYLSGAIFPIKNLPPVLDFITKINPFSYGVDGLRYAFNGVNVFPPALSLTVLFGVTIVILAVGAYQFSKVQL</sequence>
<evidence type="ECO:0000256" key="5">
    <source>
        <dbReference type="RuleBase" id="RU361157"/>
    </source>
</evidence>
<dbReference type="InterPro" id="IPR051784">
    <property type="entry name" value="Nod_factor_ABC_transporter"/>
</dbReference>
<keyword evidence="2 5" id="KW-0812">Transmembrane</keyword>